<evidence type="ECO:0000313" key="5">
    <source>
        <dbReference type="Proteomes" id="UP000295106"/>
    </source>
</evidence>
<proteinExistence type="inferred from homology"/>
<dbReference type="InterPro" id="IPR013783">
    <property type="entry name" value="Ig-like_fold"/>
</dbReference>
<evidence type="ECO:0000259" key="3">
    <source>
        <dbReference type="PROSITE" id="PS51127"/>
    </source>
</evidence>
<sequence length="702" mass="70437">MSMLKRLFALVALLALAACGGGSSNPKAPDNDTDGAASMTLSLSSGTVTAASPATVTARLKTAAGKSASGVVVSFSTTNGNGSLSAETALSDEDGVATVTLSPASSTTAGADTVVATAEIGDETVTASKGFSLVATNSTITSLTADSGTSSGSPVSAYGQTVLTVSLSGVGTTAPATLALTSSCVAAGKATISPASTTVTTSPVYFTYKDEGCGATLSTDTVTASISGTTVSSTLGLFIGSPTANNIVFVSASPETIYLQGSGLTTSSTVVFQVNDRSDNPLPNQSVTLSLTTFTGGLTIQGGQSAVTRTTDDDGQVSVLVNSGTVPTPVRVTAALASGVSTVSSNLAVAVGLPSQLNFSLSQDTLNIEGYNIDGTTNTYTIYAADRSANPVPAGTTISFWAEGGQVASSAQTRLSGSIASATVNFVSQAPRPADGRVTIVAYAVGEESFIDLDGDNVWDSTEPFQDLGDVTKDKLFDATFDASFDEFVSLTGADVSACVDRSSTYPILQLIPAGADAWIPSRPATCDGTWTQRTYVRRSVETVLSTSAAGAVWLDTSGLTNAACTANAITKTSGPTLTSPAVSVTKVAMSGGDTVYTGSYAGSLYFAATDNNAYRFNPMAAATVVSATAQTTGLTVKVAGGSPVVSTTAPFPGVGVSYEFGDDATVPGALALSFKSPSGLTTTYTVTVDPRSTPTTPCTIQ</sequence>
<dbReference type="OrthoDB" id="5522233at2"/>
<dbReference type="PROSITE" id="PS51257">
    <property type="entry name" value="PROKAR_LIPOPROTEIN"/>
    <property type="match status" value="1"/>
</dbReference>
<keyword evidence="2" id="KW-0732">Signal</keyword>
<dbReference type="InterPro" id="IPR003344">
    <property type="entry name" value="Big_1_dom"/>
</dbReference>
<dbReference type="SUPFAM" id="SSF49373">
    <property type="entry name" value="Invasin/intimin cell-adhesion fragments"/>
    <property type="match status" value="2"/>
</dbReference>
<dbReference type="PROSITE" id="PS51127">
    <property type="entry name" value="BIG1"/>
    <property type="match status" value="1"/>
</dbReference>
<comment type="similarity">
    <text evidence="1">Belongs to the intimin/invasin family.</text>
</comment>
<dbReference type="EMBL" id="SLXD01000001">
    <property type="protein sequence ID" value="TCP05197.1"/>
    <property type="molecule type" value="Genomic_DNA"/>
</dbReference>
<name>A0A4R2MJN7_RUBGE</name>
<dbReference type="AlphaFoldDB" id="A0A4R2MJN7"/>
<feature type="domain" description="Big-1" evidence="3">
    <location>
        <begin position="38"/>
        <end position="134"/>
    </location>
</feature>
<dbReference type="SMART" id="SM00634">
    <property type="entry name" value="BID_1"/>
    <property type="match status" value="2"/>
</dbReference>
<dbReference type="Proteomes" id="UP000295106">
    <property type="component" value="Unassembled WGS sequence"/>
</dbReference>
<dbReference type="GeneID" id="99686796"/>
<dbReference type="Gene3D" id="2.60.40.10">
    <property type="entry name" value="Immunoglobulins"/>
    <property type="match status" value="2"/>
</dbReference>
<dbReference type="RefSeq" id="WP_132644222.1">
    <property type="nucleotide sequence ID" value="NZ_CP181386.1"/>
</dbReference>
<protein>
    <recommendedName>
        <fullName evidence="3">Big-1 domain-containing protein</fullName>
    </recommendedName>
</protein>
<evidence type="ECO:0000256" key="1">
    <source>
        <dbReference type="ARBA" id="ARBA00010116"/>
    </source>
</evidence>
<feature type="chain" id="PRO_5020515600" description="Big-1 domain-containing protein" evidence="2">
    <location>
        <begin position="18"/>
        <end position="702"/>
    </location>
</feature>
<dbReference type="InterPro" id="IPR008964">
    <property type="entry name" value="Invasin/intimin_cell_adhesion"/>
</dbReference>
<organism evidence="4 5">
    <name type="scientific">Rubrivivax gelatinosus</name>
    <name type="common">Rhodocyclus gelatinosus</name>
    <name type="synonym">Rhodopseudomonas gelatinosa</name>
    <dbReference type="NCBI Taxonomy" id="28068"/>
    <lineage>
        <taxon>Bacteria</taxon>
        <taxon>Pseudomonadati</taxon>
        <taxon>Pseudomonadota</taxon>
        <taxon>Betaproteobacteria</taxon>
        <taxon>Burkholderiales</taxon>
        <taxon>Sphaerotilaceae</taxon>
        <taxon>Rubrivivax</taxon>
    </lineage>
</organism>
<evidence type="ECO:0000256" key="2">
    <source>
        <dbReference type="SAM" id="SignalP"/>
    </source>
</evidence>
<accession>A0A4R2MJN7</accession>
<evidence type="ECO:0000313" key="4">
    <source>
        <dbReference type="EMBL" id="TCP05197.1"/>
    </source>
</evidence>
<reference evidence="4 5" key="1">
    <citation type="submission" date="2019-03" db="EMBL/GenBank/DDBJ databases">
        <title>Genomic Encyclopedia of Type Strains, Phase IV (KMG-IV): sequencing the most valuable type-strain genomes for metagenomic binning, comparative biology and taxonomic classification.</title>
        <authorList>
            <person name="Goeker M."/>
        </authorList>
    </citation>
    <scope>NUCLEOTIDE SEQUENCE [LARGE SCALE GENOMIC DNA]</scope>
    <source>
        <strain evidence="4 5">DSM 1709</strain>
    </source>
</reference>
<comment type="caution">
    <text evidence="4">The sequence shown here is derived from an EMBL/GenBank/DDBJ whole genome shotgun (WGS) entry which is preliminary data.</text>
</comment>
<gene>
    <name evidence="4" type="ORF">EV684_10169</name>
</gene>
<feature type="signal peptide" evidence="2">
    <location>
        <begin position="1"/>
        <end position="17"/>
    </location>
</feature>